<evidence type="ECO:0000259" key="11">
    <source>
        <dbReference type="Pfam" id="PF00999"/>
    </source>
</evidence>
<keyword evidence="4 10" id="KW-0812">Transmembrane</keyword>
<comment type="subcellular location">
    <subcellularLocation>
        <location evidence="10">Cell inner membrane</location>
        <topology evidence="10">Multi-pass membrane protein</topology>
    </subcellularLocation>
    <subcellularLocation>
        <location evidence="1">Cell membrane</location>
        <topology evidence="1">Multi-pass membrane protein</topology>
    </subcellularLocation>
</comment>
<dbReference type="EMBL" id="JAEDAO010000001">
    <property type="protein sequence ID" value="MBK0392911.1"/>
    <property type="molecule type" value="Genomic_DNA"/>
</dbReference>
<evidence type="ECO:0000256" key="9">
    <source>
        <dbReference type="ARBA" id="ARBA00023201"/>
    </source>
</evidence>
<evidence type="ECO:0000256" key="4">
    <source>
        <dbReference type="ARBA" id="ARBA00022692"/>
    </source>
</evidence>
<keyword evidence="6 10" id="KW-0915">Sodium</keyword>
<evidence type="ECO:0000313" key="13">
    <source>
        <dbReference type="Proteomes" id="UP000617041"/>
    </source>
</evidence>
<keyword evidence="3" id="KW-1003">Cell membrane</keyword>
<keyword evidence="8 10" id="KW-0472">Membrane</keyword>
<evidence type="ECO:0000256" key="5">
    <source>
        <dbReference type="ARBA" id="ARBA00022989"/>
    </source>
</evidence>
<name>A0A934Q131_9BURK</name>
<feature type="transmembrane region" description="Helical" evidence="10">
    <location>
        <begin position="183"/>
        <end position="203"/>
    </location>
</feature>
<dbReference type="PANTHER" id="PTHR10110">
    <property type="entry name" value="SODIUM/HYDROGEN EXCHANGER"/>
    <property type="match status" value="1"/>
</dbReference>
<dbReference type="AlphaFoldDB" id="A0A934Q131"/>
<dbReference type="GO" id="GO:0051453">
    <property type="term" value="P:regulation of intracellular pH"/>
    <property type="evidence" value="ECO:0007669"/>
    <property type="project" value="TreeGrafter"/>
</dbReference>
<evidence type="ECO:0000256" key="3">
    <source>
        <dbReference type="ARBA" id="ARBA00022475"/>
    </source>
</evidence>
<feature type="transmembrane region" description="Helical" evidence="10">
    <location>
        <begin position="223"/>
        <end position="245"/>
    </location>
</feature>
<feature type="transmembrane region" description="Helical" evidence="10">
    <location>
        <begin position="54"/>
        <end position="74"/>
    </location>
</feature>
<dbReference type="PANTHER" id="PTHR10110:SF86">
    <property type="entry name" value="SODIUM_HYDROGEN EXCHANGER 7"/>
    <property type="match status" value="1"/>
</dbReference>
<feature type="transmembrane region" description="Helical" evidence="10">
    <location>
        <begin position="380"/>
        <end position="404"/>
    </location>
</feature>
<dbReference type="InterPro" id="IPR006153">
    <property type="entry name" value="Cation/H_exchanger_TM"/>
</dbReference>
<evidence type="ECO:0000256" key="10">
    <source>
        <dbReference type="RuleBase" id="RU366002"/>
    </source>
</evidence>
<feature type="transmembrane region" description="Helical" evidence="10">
    <location>
        <begin position="265"/>
        <end position="285"/>
    </location>
</feature>
<feature type="transmembrane region" description="Helical" evidence="10">
    <location>
        <begin position="80"/>
        <end position="102"/>
    </location>
</feature>
<evidence type="ECO:0000256" key="8">
    <source>
        <dbReference type="ARBA" id="ARBA00023136"/>
    </source>
</evidence>
<feature type="transmembrane region" description="Helical" evidence="10">
    <location>
        <begin position="300"/>
        <end position="325"/>
    </location>
</feature>
<dbReference type="InterPro" id="IPR004705">
    <property type="entry name" value="Cation/H_exchanger_CPA1_bac"/>
</dbReference>
<dbReference type="RefSeq" id="WP_200787819.1">
    <property type="nucleotide sequence ID" value="NZ_JAEDAO010000001.1"/>
</dbReference>
<keyword evidence="2 10" id="KW-0813">Transport</keyword>
<feature type="transmembrane region" description="Helical" evidence="10">
    <location>
        <begin position="26"/>
        <end position="42"/>
    </location>
</feature>
<dbReference type="GO" id="GO:0015386">
    <property type="term" value="F:potassium:proton antiporter activity"/>
    <property type="evidence" value="ECO:0007669"/>
    <property type="project" value="TreeGrafter"/>
</dbReference>
<feature type="transmembrane region" description="Helical" evidence="10">
    <location>
        <begin position="114"/>
        <end position="138"/>
    </location>
</feature>
<keyword evidence="9 10" id="KW-0739">Sodium transport</keyword>
<reference evidence="12" key="1">
    <citation type="submission" date="2020-12" db="EMBL/GenBank/DDBJ databases">
        <title>Ramlibacter sp. nov., isolated from a freshwater alga, Cryptomonas.</title>
        <authorList>
            <person name="Kim H.M."/>
            <person name="Jeon C.O."/>
        </authorList>
    </citation>
    <scope>NUCLEOTIDE SEQUENCE</scope>
    <source>
        <strain evidence="12">CrO1</strain>
    </source>
</reference>
<comment type="function">
    <text evidence="10">Na(+)/H(+) antiporter that extrudes sodium in exchange for external protons.</text>
</comment>
<dbReference type="Gene3D" id="6.10.140.1330">
    <property type="match status" value="1"/>
</dbReference>
<feature type="transmembrane region" description="Helical" evidence="10">
    <location>
        <begin position="345"/>
        <end position="368"/>
    </location>
</feature>
<accession>A0A934Q131</accession>
<comment type="similarity">
    <text evidence="10">Belongs to the monovalent cation:proton antiporter 1 (CPA1) transporter (TC 2.A.36) family.</text>
</comment>
<evidence type="ECO:0000256" key="6">
    <source>
        <dbReference type="ARBA" id="ARBA00023053"/>
    </source>
</evidence>
<dbReference type="NCBIfam" id="TIGR00831">
    <property type="entry name" value="a_cpa1"/>
    <property type="match status" value="1"/>
</dbReference>
<dbReference type="Pfam" id="PF00999">
    <property type="entry name" value="Na_H_Exchanger"/>
    <property type="match status" value="1"/>
</dbReference>
<keyword evidence="13" id="KW-1185">Reference proteome</keyword>
<keyword evidence="7 10" id="KW-0406">Ion transport</keyword>
<protein>
    <submittedName>
        <fullName evidence="12">Na+/H+ antiporter</fullName>
    </submittedName>
</protein>
<keyword evidence="10" id="KW-0997">Cell inner membrane</keyword>
<dbReference type="GO" id="GO:0098719">
    <property type="term" value="P:sodium ion import across plasma membrane"/>
    <property type="evidence" value="ECO:0007669"/>
    <property type="project" value="TreeGrafter"/>
</dbReference>
<evidence type="ECO:0000256" key="1">
    <source>
        <dbReference type="ARBA" id="ARBA00004651"/>
    </source>
</evidence>
<dbReference type="InterPro" id="IPR018422">
    <property type="entry name" value="Cation/H_exchanger_CPA1"/>
</dbReference>
<keyword evidence="10" id="KW-0050">Antiport</keyword>
<dbReference type="GO" id="GO:0005886">
    <property type="term" value="C:plasma membrane"/>
    <property type="evidence" value="ECO:0007669"/>
    <property type="project" value="UniProtKB-SubCell"/>
</dbReference>
<feature type="domain" description="Cation/H+ exchanger transmembrane" evidence="11">
    <location>
        <begin position="13"/>
        <end position="405"/>
    </location>
</feature>
<comment type="caution">
    <text evidence="12">The sequence shown here is derived from an EMBL/GenBank/DDBJ whole genome shotgun (WGS) entry which is preliminary data.</text>
</comment>
<sequence>MALIELLLVLLLSCVALGWVARHFKFPYPIALVAGGAALGLVPNLPPSTFDPQLILVAVLPPILYQAALLTSWTDFKANLRAIGLLAIGLVAATTLAVGVALKVMVPDVPWSVAFVLGAIVSPPDAVAATAILSRLNMPRRIVTILEGESLVNDASGLVLYKFGVAAVLTGTFSLVQAAGQFALVAGGGVVVGVVLAFAYIAVHRRLGDPFIEVLTVLTIPYAAYLAAEAVHTSGVLAVVAAGLVRGRYSPEIVSAEMRIMARSVWNLLVFLLNSLVFILIGLQLPQVVNALRNYPPGDLAAITAVVTTVAIGVRFAWVLPTAWLPHWIGRLLRKPQPRPDNAQLAIIGWCGMRGIVSLAAVLALPLALPDGRAFPHRDLLIFLTFVVIVVTLVGQGLTLAPLIRRLSVGSSWSLHDEQVRIRACMSGAALAAIDREVGEHGIPPHWADGLKKEIADRIAVVASEDEELTPRLDTVNRLRQAAIAAERGELIRLWRANEIGDELMHHLMEMLDYDQARLPRARPAAADEAGERVATAD</sequence>
<organism evidence="12 13">
    <name type="scientific">Ramlibacter algicola</name>
    <dbReference type="NCBI Taxonomy" id="2795217"/>
    <lineage>
        <taxon>Bacteria</taxon>
        <taxon>Pseudomonadati</taxon>
        <taxon>Pseudomonadota</taxon>
        <taxon>Betaproteobacteria</taxon>
        <taxon>Burkholderiales</taxon>
        <taxon>Comamonadaceae</taxon>
        <taxon>Ramlibacter</taxon>
    </lineage>
</organism>
<dbReference type="Proteomes" id="UP000617041">
    <property type="component" value="Unassembled WGS sequence"/>
</dbReference>
<evidence type="ECO:0000256" key="2">
    <source>
        <dbReference type="ARBA" id="ARBA00022448"/>
    </source>
</evidence>
<proteinExistence type="inferred from homology"/>
<evidence type="ECO:0000256" key="7">
    <source>
        <dbReference type="ARBA" id="ARBA00023065"/>
    </source>
</evidence>
<dbReference type="GO" id="GO:0015385">
    <property type="term" value="F:sodium:proton antiporter activity"/>
    <property type="evidence" value="ECO:0007669"/>
    <property type="project" value="InterPro"/>
</dbReference>
<comment type="caution">
    <text evidence="10">Lacks conserved residue(s) required for the propagation of feature annotation.</text>
</comment>
<evidence type="ECO:0000313" key="12">
    <source>
        <dbReference type="EMBL" id="MBK0392911.1"/>
    </source>
</evidence>
<keyword evidence="5 10" id="KW-1133">Transmembrane helix</keyword>
<gene>
    <name evidence="12" type="ORF">I8E28_09925</name>
</gene>